<comment type="caution">
    <text evidence="2">The sequence shown here is derived from an EMBL/GenBank/DDBJ whole genome shotgun (WGS) entry which is preliminary data.</text>
</comment>
<keyword evidence="3" id="KW-1185">Reference proteome</keyword>
<name>A0ABQ9W360_SAGOE</name>
<feature type="compositionally biased region" description="Basic and acidic residues" evidence="1">
    <location>
        <begin position="95"/>
        <end position="114"/>
    </location>
</feature>
<accession>A0ABQ9W360</accession>
<dbReference type="Proteomes" id="UP001266305">
    <property type="component" value="Unassembled WGS sequence"/>
</dbReference>
<protein>
    <submittedName>
        <fullName evidence="2">Uncharacterized protein</fullName>
    </submittedName>
</protein>
<sequence>MQRGSYCQTDPNGPELGAARRFLGPCQHQRKAGAGSPLVGRTPYLDQALLEQGGVHAAGDRPGQLERAVTIADAPVSPQAEAERRGGGACTAQREQQEQVEAHLGDRRPRDLEGSKGNAAGDQRGKEPRL</sequence>
<organism evidence="2 3">
    <name type="scientific">Saguinus oedipus</name>
    <name type="common">Cotton-top tamarin</name>
    <name type="synonym">Oedipomidas oedipus</name>
    <dbReference type="NCBI Taxonomy" id="9490"/>
    <lineage>
        <taxon>Eukaryota</taxon>
        <taxon>Metazoa</taxon>
        <taxon>Chordata</taxon>
        <taxon>Craniata</taxon>
        <taxon>Vertebrata</taxon>
        <taxon>Euteleostomi</taxon>
        <taxon>Mammalia</taxon>
        <taxon>Eutheria</taxon>
        <taxon>Euarchontoglires</taxon>
        <taxon>Primates</taxon>
        <taxon>Haplorrhini</taxon>
        <taxon>Platyrrhini</taxon>
        <taxon>Cebidae</taxon>
        <taxon>Callitrichinae</taxon>
        <taxon>Saguinus</taxon>
    </lineage>
</organism>
<evidence type="ECO:0000256" key="1">
    <source>
        <dbReference type="SAM" id="MobiDB-lite"/>
    </source>
</evidence>
<proteinExistence type="predicted"/>
<feature type="region of interest" description="Disordered" evidence="1">
    <location>
        <begin position="72"/>
        <end position="130"/>
    </location>
</feature>
<evidence type="ECO:0000313" key="2">
    <source>
        <dbReference type="EMBL" id="KAK2116068.1"/>
    </source>
</evidence>
<dbReference type="EMBL" id="JASSZA010000003">
    <property type="protein sequence ID" value="KAK2116068.1"/>
    <property type="molecule type" value="Genomic_DNA"/>
</dbReference>
<reference evidence="2 3" key="1">
    <citation type="submission" date="2023-05" db="EMBL/GenBank/DDBJ databases">
        <title>B98-5 Cell Line De Novo Hybrid Assembly: An Optical Mapping Approach.</title>
        <authorList>
            <person name="Kananen K."/>
            <person name="Auerbach J.A."/>
            <person name="Kautto E."/>
            <person name="Blachly J.S."/>
        </authorList>
    </citation>
    <scope>NUCLEOTIDE SEQUENCE [LARGE SCALE GENOMIC DNA]</scope>
    <source>
        <strain evidence="2">B95-8</strain>
        <tissue evidence="2">Cell line</tissue>
    </source>
</reference>
<evidence type="ECO:0000313" key="3">
    <source>
        <dbReference type="Proteomes" id="UP001266305"/>
    </source>
</evidence>
<gene>
    <name evidence="2" type="ORF">P7K49_006694</name>
</gene>